<feature type="region of interest" description="Disordered" evidence="1">
    <location>
        <begin position="82"/>
        <end position="106"/>
    </location>
</feature>
<dbReference type="Proteomes" id="UP001206925">
    <property type="component" value="Unassembled WGS sequence"/>
</dbReference>
<dbReference type="EMBL" id="JAMZMK010005347">
    <property type="protein sequence ID" value="KAI7753676.1"/>
    <property type="molecule type" value="Genomic_DNA"/>
</dbReference>
<sequence length="128" mass="14434">GLINSFYICSKIFKFPLCSLFGQNFPPLTPQLCNLLHLYPMGMKLVNRNSCSRQGCANTTAVAGRIKIEALQKQFGTGENVQQEIGRSEYPTKAKTTPRSKISKEDQEYLCDMKPQKRKVMALGKRNT</sequence>
<evidence type="ECO:0000256" key="1">
    <source>
        <dbReference type="SAM" id="MobiDB-lite"/>
    </source>
</evidence>
<reference evidence="2" key="1">
    <citation type="submission" date="2022-06" db="EMBL/GenBank/DDBJ databases">
        <title>Uncovering the hologenomic basis of an extraordinary plant invasion.</title>
        <authorList>
            <person name="Bieker V.C."/>
            <person name="Martin M.D."/>
            <person name="Gilbert T."/>
            <person name="Hodgins K."/>
            <person name="Battlay P."/>
            <person name="Petersen B."/>
            <person name="Wilson J."/>
        </authorList>
    </citation>
    <scope>NUCLEOTIDE SEQUENCE</scope>
    <source>
        <strain evidence="2">AA19_3_7</strain>
        <tissue evidence="2">Leaf</tissue>
    </source>
</reference>
<keyword evidence="3" id="KW-1185">Reference proteome</keyword>
<proteinExistence type="predicted"/>
<evidence type="ECO:0000313" key="3">
    <source>
        <dbReference type="Proteomes" id="UP001206925"/>
    </source>
</evidence>
<accession>A0AAD5D3N8</accession>
<protein>
    <submittedName>
        <fullName evidence="2">Uncharacterized protein</fullName>
    </submittedName>
</protein>
<organism evidence="2 3">
    <name type="scientific">Ambrosia artemisiifolia</name>
    <name type="common">Common ragweed</name>
    <dbReference type="NCBI Taxonomy" id="4212"/>
    <lineage>
        <taxon>Eukaryota</taxon>
        <taxon>Viridiplantae</taxon>
        <taxon>Streptophyta</taxon>
        <taxon>Embryophyta</taxon>
        <taxon>Tracheophyta</taxon>
        <taxon>Spermatophyta</taxon>
        <taxon>Magnoliopsida</taxon>
        <taxon>eudicotyledons</taxon>
        <taxon>Gunneridae</taxon>
        <taxon>Pentapetalae</taxon>
        <taxon>asterids</taxon>
        <taxon>campanulids</taxon>
        <taxon>Asterales</taxon>
        <taxon>Asteraceae</taxon>
        <taxon>Asteroideae</taxon>
        <taxon>Heliantheae alliance</taxon>
        <taxon>Heliantheae</taxon>
        <taxon>Ambrosia</taxon>
    </lineage>
</organism>
<feature type="non-terminal residue" evidence="2">
    <location>
        <position position="128"/>
    </location>
</feature>
<dbReference type="AlphaFoldDB" id="A0AAD5D3N8"/>
<gene>
    <name evidence="2" type="ORF">M8C21_017619</name>
</gene>
<name>A0AAD5D3N8_AMBAR</name>
<evidence type="ECO:0000313" key="2">
    <source>
        <dbReference type="EMBL" id="KAI7753676.1"/>
    </source>
</evidence>
<comment type="caution">
    <text evidence="2">The sequence shown here is derived from an EMBL/GenBank/DDBJ whole genome shotgun (WGS) entry which is preliminary data.</text>
</comment>